<dbReference type="PANTHER" id="PTHR46399">
    <property type="entry name" value="B30.2/SPRY DOMAIN-CONTAINING PROTEIN"/>
    <property type="match status" value="1"/>
</dbReference>
<comment type="caution">
    <text evidence="1">The sequence shown here is derived from an EMBL/GenBank/DDBJ whole genome shotgun (WGS) entry which is preliminary data.</text>
</comment>
<dbReference type="PANTHER" id="PTHR46399:SF8">
    <property type="entry name" value="B30.2_SPRY DOMAIN-CONTAINING PROTEIN"/>
    <property type="match status" value="1"/>
</dbReference>
<reference evidence="1" key="1">
    <citation type="submission" date="2021-04" db="EMBL/GenBank/DDBJ databases">
        <authorList>
            <consortium name="Molecular Ecology Group"/>
        </authorList>
    </citation>
    <scope>NUCLEOTIDE SEQUENCE</scope>
</reference>
<dbReference type="GO" id="GO:0030018">
    <property type="term" value="C:Z disc"/>
    <property type="evidence" value="ECO:0007669"/>
    <property type="project" value="TreeGrafter"/>
</dbReference>
<dbReference type="GO" id="GO:0005219">
    <property type="term" value="F:ryanodine-sensitive calcium-release channel activity"/>
    <property type="evidence" value="ECO:0007669"/>
    <property type="project" value="TreeGrafter"/>
</dbReference>
<dbReference type="Proteomes" id="UP000678393">
    <property type="component" value="Unassembled WGS sequence"/>
</dbReference>
<dbReference type="EMBL" id="CAJHNH020001245">
    <property type="protein sequence ID" value="CAG5122226.1"/>
    <property type="molecule type" value="Genomic_DNA"/>
</dbReference>
<dbReference type="GO" id="GO:0006941">
    <property type="term" value="P:striated muscle contraction"/>
    <property type="evidence" value="ECO:0007669"/>
    <property type="project" value="TreeGrafter"/>
</dbReference>
<dbReference type="GO" id="GO:0033017">
    <property type="term" value="C:sarcoplasmic reticulum membrane"/>
    <property type="evidence" value="ECO:0007669"/>
    <property type="project" value="TreeGrafter"/>
</dbReference>
<gene>
    <name evidence="1" type="ORF">CUNI_LOCUS7784</name>
</gene>
<dbReference type="GO" id="GO:0042383">
    <property type="term" value="C:sarcolemma"/>
    <property type="evidence" value="ECO:0007669"/>
    <property type="project" value="TreeGrafter"/>
</dbReference>
<dbReference type="InterPro" id="IPR015925">
    <property type="entry name" value="Ryanodine_IP3_receptor"/>
</dbReference>
<accession>A0A8S3Z645</accession>
<dbReference type="GO" id="GO:0005790">
    <property type="term" value="C:smooth endoplasmic reticulum"/>
    <property type="evidence" value="ECO:0007669"/>
    <property type="project" value="TreeGrafter"/>
</dbReference>
<evidence type="ECO:0000313" key="1">
    <source>
        <dbReference type="EMBL" id="CAG5122226.1"/>
    </source>
</evidence>
<protein>
    <submittedName>
        <fullName evidence="1">Uncharacterized protein</fullName>
    </submittedName>
</protein>
<dbReference type="GO" id="GO:0034704">
    <property type="term" value="C:calcium channel complex"/>
    <property type="evidence" value="ECO:0007669"/>
    <property type="project" value="TreeGrafter"/>
</dbReference>
<proteinExistence type="predicted"/>
<organism evidence="1 2">
    <name type="scientific">Candidula unifasciata</name>
    <dbReference type="NCBI Taxonomy" id="100452"/>
    <lineage>
        <taxon>Eukaryota</taxon>
        <taxon>Metazoa</taxon>
        <taxon>Spiralia</taxon>
        <taxon>Lophotrochozoa</taxon>
        <taxon>Mollusca</taxon>
        <taxon>Gastropoda</taxon>
        <taxon>Heterobranchia</taxon>
        <taxon>Euthyneura</taxon>
        <taxon>Panpulmonata</taxon>
        <taxon>Eupulmonata</taxon>
        <taxon>Stylommatophora</taxon>
        <taxon>Helicina</taxon>
        <taxon>Helicoidea</taxon>
        <taxon>Geomitridae</taxon>
        <taxon>Candidula</taxon>
    </lineage>
</organism>
<dbReference type="GO" id="GO:0014808">
    <property type="term" value="P:release of sequestered calcium ion into cytosol by sarcoplasmic reticulum"/>
    <property type="evidence" value="ECO:0007669"/>
    <property type="project" value="TreeGrafter"/>
</dbReference>
<feature type="non-terminal residue" evidence="1">
    <location>
        <position position="1"/>
    </location>
</feature>
<feature type="non-terminal residue" evidence="1">
    <location>
        <position position="57"/>
    </location>
</feature>
<name>A0A8S3Z645_9EUPU</name>
<keyword evidence="2" id="KW-1185">Reference proteome</keyword>
<dbReference type="OrthoDB" id="300855at2759"/>
<evidence type="ECO:0000313" key="2">
    <source>
        <dbReference type="Proteomes" id="UP000678393"/>
    </source>
</evidence>
<dbReference type="AlphaFoldDB" id="A0A8S3Z645"/>
<sequence length="57" mass="6502">YLPYWLKYGPDGTHPDRPRNFVTDVTAQQMNTVLGNVLKLILSNIGTEDAPWMNRIA</sequence>